<reference evidence="2 3" key="2">
    <citation type="submission" date="2019-03" db="EMBL/GenBank/DDBJ databases">
        <title>Genomic Encyclopedia of Type Strains, Phase IV (KMG-IV): sequencing the most valuable type-strain genomes for metagenomic binning, comparative biology and taxonomic classification.</title>
        <authorList>
            <person name="Goeker M."/>
        </authorList>
    </citation>
    <scope>NUCLEOTIDE SEQUENCE [LARGE SCALE GENOMIC DNA]</scope>
    <source>
        <strain evidence="2 3">DSM 103426</strain>
    </source>
</reference>
<dbReference type="InterPro" id="IPR008257">
    <property type="entry name" value="Pept_M19"/>
</dbReference>
<dbReference type="AlphaFoldDB" id="A0A4V2UPY7"/>
<dbReference type="GO" id="GO:0006508">
    <property type="term" value="P:proteolysis"/>
    <property type="evidence" value="ECO:0007669"/>
    <property type="project" value="InterPro"/>
</dbReference>
<dbReference type="InterPro" id="IPR032466">
    <property type="entry name" value="Metal_Hydrolase"/>
</dbReference>
<keyword evidence="4" id="KW-1185">Reference proteome</keyword>
<dbReference type="GO" id="GO:0070573">
    <property type="term" value="F:metallodipeptidase activity"/>
    <property type="evidence" value="ECO:0007669"/>
    <property type="project" value="InterPro"/>
</dbReference>
<name>A0A4V2UPY7_9FIRM</name>
<reference evidence="1 4" key="1">
    <citation type="journal article" date="2018" name="Int. J. Syst. Evol. Microbiol.">
        <title>Draft Genome Sequence of Faecalimonas umbilicata JCM 30896T, an Acetate-Producing Bacterium Isolated from Human Feces.</title>
        <authorList>
            <person name="Sakamoto M."/>
            <person name="Ikeyama N."/>
            <person name="Yuki M."/>
            <person name="Ohkuma M."/>
        </authorList>
    </citation>
    <scope>NUCLEOTIDE SEQUENCE [LARGE SCALE GENOMIC DNA]</scope>
    <source>
        <strain evidence="1 4">EGH7</strain>
    </source>
</reference>
<sequence>MKLFDLHCDTLVTLGEKKADFFCSETQFSLCELEKFRCFCQTMAIFIPDQVRGEEAFAYFLKYKEYLDQLLQRQAEVVEKINCGADIRRITGQGKCAVILAVESGAALGGRIERIDDLAESGVKIMTLVWNGKNELGSGHDTGEGLTPFGKEVIRKMEERRMIVDVSHLNDRGFDEVCEVAARPFVATHSNLRSICSHPRNLKEEQFCEMVMRGGLVGINLHQPFLSDTGEGKEEDVYRHIDRMLELGGENVIACGSDFDGADIHLSLNTPVKYAELAEKMLKRGIKEAVVDKIFFENAERFFRENV</sequence>
<accession>A0A4V2UPY7</accession>
<dbReference type="EMBL" id="SLZV01000014">
    <property type="protein sequence ID" value="TCS67808.1"/>
    <property type="molecule type" value="Genomic_DNA"/>
</dbReference>
<protein>
    <submittedName>
        <fullName evidence="1 2">Peptidase</fullName>
    </submittedName>
</protein>
<dbReference type="PROSITE" id="PS51365">
    <property type="entry name" value="RENAL_DIPEPTIDASE_2"/>
    <property type="match status" value="1"/>
</dbReference>
<dbReference type="PANTHER" id="PTHR10443">
    <property type="entry name" value="MICROSOMAL DIPEPTIDASE"/>
    <property type="match status" value="1"/>
</dbReference>
<comment type="caution">
    <text evidence="2">The sequence shown here is derived from an EMBL/GenBank/DDBJ whole genome shotgun (WGS) entry which is preliminary data.</text>
</comment>
<dbReference type="PANTHER" id="PTHR10443:SF12">
    <property type="entry name" value="DIPEPTIDASE"/>
    <property type="match status" value="1"/>
</dbReference>
<dbReference type="Proteomes" id="UP000294613">
    <property type="component" value="Unassembled WGS sequence"/>
</dbReference>
<dbReference type="Proteomes" id="UP000702954">
    <property type="component" value="Unassembled WGS sequence"/>
</dbReference>
<gene>
    <name evidence="2" type="ORF">EDD74_11441</name>
    <name evidence="1" type="ORF">FAEUMB_11480</name>
</gene>
<dbReference type="EMBL" id="BHEO01000005">
    <property type="protein sequence ID" value="GBU04607.1"/>
    <property type="molecule type" value="Genomic_DNA"/>
</dbReference>
<dbReference type="Pfam" id="PF01244">
    <property type="entry name" value="Peptidase_M19"/>
    <property type="match status" value="1"/>
</dbReference>
<evidence type="ECO:0000313" key="2">
    <source>
        <dbReference type="EMBL" id="TCS67808.1"/>
    </source>
</evidence>
<evidence type="ECO:0000313" key="3">
    <source>
        <dbReference type="Proteomes" id="UP000294613"/>
    </source>
</evidence>
<dbReference type="RefSeq" id="WP_116441441.1">
    <property type="nucleotide sequence ID" value="NZ_BHEO01000005.1"/>
</dbReference>
<proteinExistence type="predicted"/>
<dbReference type="SUPFAM" id="SSF51556">
    <property type="entry name" value="Metallo-dependent hydrolases"/>
    <property type="match status" value="1"/>
</dbReference>
<organism evidence="2 3">
    <name type="scientific">Faecalimonas umbilicata</name>
    <dbReference type="NCBI Taxonomy" id="1912855"/>
    <lineage>
        <taxon>Bacteria</taxon>
        <taxon>Bacillati</taxon>
        <taxon>Bacillota</taxon>
        <taxon>Clostridia</taxon>
        <taxon>Lachnospirales</taxon>
        <taxon>Lachnospiraceae</taxon>
        <taxon>Faecalimonas</taxon>
    </lineage>
</organism>
<dbReference type="Gene3D" id="3.20.20.140">
    <property type="entry name" value="Metal-dependent hydrolases"/>
    <property type="match status" value="1"/>
</dbReference>
<evidence type="ECO:0000313" key="1">
    <source>
        <dbReference type="EMBL" id="GBU04607.1"/>
    </source>
</evidence>
<evidence type="ECO:0000313" key="4">
    <source>
        <dbReference type="Proteomes" id="UP000702954"/>
    </source>
</evidence>